<gene>
    <name evidence="1" type="ORF">R1flu_023501</name>
</gene>
<sequence>MAVDVCPWIRDGRRGSQRSPTTDVARALSFLREEAAHVSVAEPLQTTALGLALPLTARRSLLENGCSAHSQHQATSDVIARRDLLLRGPALKIAGVHGTCNRLSALSLLFQWTNFRRSASRVSCEEGRKFGNRGSPVRASRSIAKIQMDFTSTWHTINLTRRLFRVTLMHPTQDSESDRTAMPLTNTR</sequence>
<dbReference type="AlphaFoldDB" id="A0ABD1XS71"/>
<protein>
    <submittedName>
        <fullName evidence="1">Uncharacterized protein</fullName>
    </submittedName>
</protein>
<proteinExistence type="predicted"/>
<accession>A0ABD1XS71</accession>
<dbReference type="Proteomes" id="UP001605036">
    <property type="component" value="Unassembled WGS sequence"/>
</dbReference>
<organism evidence="1 2">
    <name type="scientific">Riccia fluitans</name>
    <dbReference type="NCBI Taxonomy" id="41844"/>
    <lineage>
        <taxon>Eukaryota</taxon>
        <taxon>Viridiplantae</taxon>
        <taxon>Streptophyta</taxon>
        <taxon>Embryophyta</taxon>
        <taxon>Marchantiophyta</taxon>
        <taxon>Marchantiopsida</taxon>
        <taxon>Marchantiidae</taxon>
        <taxon>Marchantiales</taxon>
        <taxon>Ricciaceae</taxon>
        <taxon>Riccia</taxon>
    </lineage>
</organism>
<name>A0ABD1XS71_9MARC</name>
<evidence type="ECO:0000313" key="2">
    <source>
        <dbReference type="Proteomes" id="UP001605036"/>
    </source>
</evidence>
<evidence type="ECO:0000313" key="1">
    <source>
        <dbReference type="EMBL" id="KAL2611809.1"/>
    </source>
</evidence>
<keyword evidence="2" id="KW-1185">Reference proteome</keyword>
<dbReference type="EMBL" id="JBHFFA010000007">
    <property type="protein sequence ID" value="KAL2611809.1"/>
    <property type="molecule type" value="Genomic_DNA"/>
</dbReference>
<comment type="caution">
    <text evidence="1">The sequence shown here is derived from an EMBL/GenBank/DDBJ whole genome shotgun (WGS) entry which is preliminary data.</text>
</comment>
<reference evidence="1 2" key="1">
    <citation type="submission" date="2024-09" db="EMBL/GenBank/DDBJ databases">
        <title>Chromosome-scale assembly of Riccia fluitans.</title>
        <authorList>
            <person name="Paukszto L."/>
            <person name="Sawicki J."/>
            <person name="Karawczyk K."/>
            <person name="Piernik-Szablinska J."/>
            <person name="Szczecinska M."/>
            <person name="Mazdziarz M."/>
        </authorList>
    </citation>
    <scope>NUCLEOTIDE SEQUENCE [LARGE SCALE GENOMIC DNA]</scope>
    <source>
        <strain evidence="1">Rf_01</strain>
        <tissue evidence="1">Aerial parts of the thallus</tissue>
    </source>
</reference>